<evidence type="ECO:0000313" key="4">
    <source>
        <dbReference type="EMBL" id="GGD39982.1"/>
    </source>
</evidence>
<evidence type="ECO:0000259" key="3">
    <source>
        <dbReference type="Pfam" id="PF02826"/>
    </source>
</evidence>
<dbReference type="Pfam" id="PF02826">
    <property type="entry name" value="2-Hacid_dh_C"/>
    <property type="match status" value="1"/>
</dbReference>
<feature type="domain" description="D-isomer specific 2-hydroxyacid dehydrogenase NAD-binding" evidence="3">
    <location>
        <begin position="104"/>
        <end position="285"/>
    </location>
</feature>
<dbReference type="RefSeq" id="WP_188855013.1">
    <property type="nucleotide sequence ID" value="NZ_BMJJ01000016.1"/>
</dbReference>
<gene>
    <name evidence="4" type="primary">serA</name>
    <name evidence="4" type="ORF">GCM10011335_48310</name>
</gene>
<dbReference type="CDD" id="cd12165">
    <property type="entry name" value="2-Hacid_dh_6"/>
    <property type="match status" value="1"/>
</dbReference>
<dbReference type="PANTHER" id="PTHR10996:SF178">
    <property type="entry name" value="2-HYDROXYACID DEHYDROGENASE YGL185C-RELATED"/>
    <property type="match status" value="1"/>
</dbReference>
<dbReference type="InterPro" id="IPR006140">
    <property type="entry name" value="D-isomer_DH_NAD-bd"/>
</dbReference>
<dbReference type="GO" id="GO:0051287">
    <property type="term" value="F:NAD binding"/>
    <property type="evidence" value="ECO:0007669"/>
    <property type="project" value="InterPro"/>
</dbReference>
<accession>A0A916YCN4</accession>
<organism evidence="4 5">
    <name type="scientific">Aureimonas glaciei</name>
    <dbReference type="NCBI Taxonomy" id="1776957"/>
    <lineage>
        <taxon>Bacteria</taxon>
        <taxon>Pseudomonadati</taxon>
        <taxon>Pseudomonadota</taxon>
        <taxon>Alphaproteobacteria</taxon>
        <taxon>Hyphomicrobiales</taxon>
        <taxon>Aurantimonadaceae</taxon>
        <taxon>Aureimonas</taxon>
    </lineage>
</organism>
<dbReference type="GO" id="GO:0016618">
    <property type="term" value="F:hydroxypyruvate reductase [NAD(P)H] activity"/>
    <property type="evidence" value="ECO:0007669"/>
    <property type="project" value="TreeGrafter"/>
</dbReference>
<keyword evidence="2" id="KW-0520">NAD</keyword>
<evidence type="ECO:0000256" key="2">
    <source>
        <dbReference type="ARBA" id="ARBA00023027"/>
    </source>
</evidence>
<sequence>MKIVMIGEAGNHRGRLEAALGPTQEIICLPREAASDPAWDAAIASDDAVISLRLRREKAPSFRLLHVPGAGLDGIDFEALAPETAVCNVFEHEIPIAEFVLGSLLNWEIRLDALRASMSPALWSDTYRNRVPHGELFGKTMGIVGFGRIGRAIATRAKAFGLRIVALDVLDPGDGLADRIVRPDQLGILLAEADYCIVTCPLLPSTRGMIGRDELAAMKPSAVLVNVSRAELVEQDALYEALAENRIGGAVLDVWYRYPLGADDQVAPSQFDFSALPNAVCTPHSSAWTSELPARRYGFIAANLGRLLRGEPLLNLVRPAAATLHA</sequence>
<proteinExistence type="predicted"/>
<dbReference type="PANTHER" id="PTHR10996">
    <property type="entry name" value="2-HYDROXYACID DEHYDROGENASE-RELATED"/>
    <property type="match status" value="1"/>
</dbReference>
<dbReference type="SUPFAM" id="SSF51735">
    <property type="entry name" value="NAD(P)-binding Rossmann-fold domains"/>
    <property type="match status" value="1"/>
</dbReference>
<protein>
    <submittedName>
        <fullName evidence="4">Phosphoglycerate dehydrogenase</fullName>
    </submittedName>
</protein>
<reference evidence="4" key="2">
    <citation type="submission" date="2020-09" db="EMBL/GenBank/DDBJ databases">
        <authorList>
            <person name="Sun Q."/>
            <person name="Zhou Y."/>
        </authorList>
    </citation>
    <scope>NUCLEOTIDE SEQUENCE</scope>
    <source>
        <strain evidence="4">CGMCC 1.15493</strain>
    </source>
</reference>
<dbReference type="Gene3D" id="3.40.50.720">
    <property type="entry name" value="NAD(P)-binding Rossmann-like Domain"/>
    <property type="match status" value="2"/>
</dbReference>
<dbReference type="InterPro" id="IPR036291">
    <property type="entry name" value="NAD(P)-bd_dom_sf"/>
</dbReference>
<dbReference type="EMBL" id="BMJJ01000016">
    <property type="protein sequence ID" value="GGD39982.1"/>
    <property type="molecule type" value="Genomic_DNA"/>
</dbReference>
<dbReference type="AlphaFoldDB" id="A0A916YCN4"/>
<keyword evidence="5" id="KW-1185">Reference proteome</keyword>
<comment type="caution">
    <text evidence="4">The sequence shown here is derived from an EMBL/GenBank/DDBJ whole genome shotgun (WGS) entry which is preliminary data.</text>
</comment>
<keyword evidence="1" id="KW-0560">Oxidoreductase</keyword>
<evidence type="ECO:0000256" key="1">
    <source>
        <dbReference type="ARBA" id="ARBA00023002"/>
    </source>
</evidence>
<evidence type="ECO:0000313" key="5">
    <source>
        <dbReference type="Proteomes" id="UP000613160"/>
    </source>
</evidence>
<dbReference type="InterPro" id="IPR050223">
    <property type="entry name" value="D-isomer_2-hydroxyacid_DH"/>
</dbReference>
<dbReference type="GO" id="GO:0030267">
    <property type="term" value="F:glyoxylate reductase (NADPH) activity"/>
    <property type="evidence" value="ECO:0007669"/>
    <property type="project" value="TreeGrafter"/>
</dbReference>
<dbReference type="Proteomes" id="UP000613160">
    <property type="component" value="Unassembled WGS sequence"/>
</dbReference>
<dbReference type="GO" id="GO:0005829">
    <property type="term" value="C:cytosol"/>
    <property type="evidence" value="ECO:0007669"/>
    <property type="project" value="TreeGrafter"/>
</dbReference>
<name>A0A916YCN4_9HYPH</name>
<reference evidence="4" key="1">
    <citation type="journal article" date="2014" name="Int. J. Syst. Evol. Microbiol.">
        <title>Complete genome sequence of Corynebacterium casei LMG S-19264T (=DSM 44701T), isolated from a smear-ripened cheese.</title>
        <authorList>
            <consortium name="US DOE Joint Genome Institute (JGI-PGF)"/>
            <person name="Walter F."/>
            <person name="Albersmeier A."/>
            <person name="Kalinowski J."/>
            <person name="Ruckert C."/>
        </authorList>
    </citation>
    <scope>NUCLEOTIDE SEQUENCE</scope>
    <source>
        <strain evidence="4">CGMCC 1.15493</strain>
    </source>
</reference>